<proteinExistence type="predicted"/>
<evidence type="ECO:0000313" key="2">
    <source>
        <dbReference type="EMBL" id="QNM85054.1"/>
    </source>
</evidence>
<name>A0A7G9L8V5_9FLAO</name>
<evidence type="ECO:0000256" key="1">
    <source>
        <dbReference type="SAM" id="SignalP"/>
    </source>
</evidence>
<accession>A0A7G9L8V5</accession>
<dbReference type="InterPro" id="IPR032710">
    <property type="entry name" value="NTF2-like_dom_sf"/>
</dbReference>
<evidence type="ECO:0000313" key="3">
    <source>
        <dbReference type="Proteomes" id="UP000515808"/>
    </source>
</evidence>
<dbReference type="AlphaFoldDB" id="A0A7G9L8V5"/>
<dbReference type="Proteomes" id="UP000515808">
    <property type="component" value="Chromosome"/>
</dbReference>
<protein>
    <submittedName>
        <fullName evidence="2">Nuclear transport factor 2 family protein</fullName>
    </submittedName>
</protein>
<dbReference type="EMBL" id="CP060695">
    <property type="protein sequence ID" value="QNM85054.1"/>
    <property type="molecule type" value="Genomic_DNA"/>
</dbReference>
<dbReference type="Pfam" id="PF12893">
    <property type="entry name" value="Lumazine_bd_2"/>
    <property type="match status" value="1"/>
</dbReference>
<sequence>MTRILILLIAFVLSTQINAQENNEEKAIKKVIETFFDGLHKGDSIVMKTTLHKEVKIQTTATNKEGEKVLKTDSLKKLLTSVANKNPEHIYLEKLTSIDIRIDGNLASVWTPYEFYFNGKFSHCGANSFQLFNNNGTWQIIYLVDMRRRENCEALKEKK</sequence>
<gene>
    <name evidence="2" type="ORF">H9W90_12755</name>
</gene>
<feature type="signal peptide" evidence="1">
    <location>
        <begin position="1"/>
        <end position="19"/>
    </location>
</feature>
<dbReference type="Gene3D" id="3.10.450.50">
    <property type="match status" value="1"/>
</dbReference>
<feature type="chain" id="PRO_5028944056" evidence="1">
    <location>
        <begin position="20"/>
        <end position="159"/>
    </location>
</feature>
<dbReference type="RefSeq" id="WP_187481969.1">
    <property type="nucleotide sequence ID" value="NZ_CP060695.1"/>
</dbReference>
<dbReference type="SUPFAM" id="SSF54427">
    <property type="entry name" value="NTF2-like"/>
    <property type="match status" value="1"/>
</dbReference>
<reference evidence="2 3" key="1">
    <citation type="submission" date="2020-08" db="EMBL/GenBank/DDBJ databases">
        <title>Polaribacter sp. L12M9 isolated from gut of the Korean scallop.</title>
        <authorList>
            <person name="Jeong Y.S."/>
        </authorList>
    </citation>
    <scope>NUCLEOTIDE SEQUENCE [LARGE SCALE GENOMIC DNA]</scope>
    <source>
        <strain evidence="2 3">L12M9</strain>
    </source>
</reference>
<organism evidence="2 3">
    <name type="scientific">Polaribacter pectinis</name>
    <dbReference type="NCBI Taxonomy" id="2738844"/>
    <lineage>
        <taxon>Bacteria</taxon>
        <taxon>Pseudomonadati</taxon>
        <taxon>Bacteroidota</taxon>
        <taxon>Flavobacteriia</taxon>
        <taxon>Flavobacteriales</taxon>
        <taxon>Flavobacteriaceae</taxon>
    </lineage>
</organism>
<dbReference type="KEGG" id="ppec:H9W90_12755"/>
<keyword evidence="1" id="KW-0732">Signal</keyword>
<keyword evidence="3" id="KW-1185">Reference proteome</keyword>
<dbReference type="InterPro" id="IPR039437">
    <property type="entry name" value="FrzH/put_lumazine-bd"/>
</dbReference>